<keyword evidence="3 10" id="KW-0812">Transmembrane</keyword>
<keyword evidence="6 11" id="KW-0472">Membrane</keyword>
<evidence type="ECO:0000313" key="13">
    <source>
        <dbReference type="EMBL" id="CAH3174952.1"/>
    </source>
</evidence>
<dbReference type="Gene3D" id="1.20.1070.10">
    <property type="entry name" value="Rhodopsin 7-helix transmembrane proteins"/>
    <property type="match status" value="1"/>
</dbReference>
<organism evidence="13 14">
    <name type="scientific">Porites evermanni</name>
    <dbReference type="NCBI Taxonomy" id="104178"/>
    <lineage>
        <taxon>Eukaryota</taxon>
        <taxon>Metazoa</taxon>
        <taxon>Cnidaria</taxon>
        <taxon>Anthozoa</taxon>
        <taxon>Hexacorallia</taxon>
        <taxon>Scleractinia</taxon>
        <taxon>Fungiina</taxon>
        <taxon>Poritidae</taxon>
        <taxon>Porites</taxon>
    </lineage>
</organism>
<evidence type="ECO:0000256" key="9">
    <source>
        <dbReference type="ARBA" id="ARBA00023224"/>
    </source>
</evidence>
<dbReference type="InterPro" id="IPR000276">
    <property type="entry name" value="GPCR_Rhodpsn"/>
</dbReference>
<dbReference type="PANTHER" id="PTHR24246">
    <property type="entry name" value="OLFACTORY RECEPTOR AND ADENOSINE RECEPTOR"/>
    <property type="match status" value="1"/>
</dbReference>
<dbReference type="CDD" id="cd00637">
    <property type="entry name" value="7tm_classA_rhodopsin-like"/>
    <property type="match status" value="1"/>
</dbReference>
<keyword evidence="2" id="KW-1003">Cell membrane</keyword>
<evidence type="ECO:0000313" key="14">
    <source>
        <dbReference type="Proteomes" id="UP001159427"/>
    </source>
</evidence>
<evidence type="ECO:0000256" key="5">
    <source>
        <dbReference type="ARBA" id="ARBA00023040"/>
    </source>
</evidence>
<evidence type="ECO:0000256" key="10">
    <source>
        <dbReference type="RuleBase" id="RU000688"/>
    </source>
</evidence>
<feature type="transmembrane region" description="Helical" evidence="11">
    <location>
        <begin position="74"/>
        <end position="98"/>
    </location>
</feature>
<evidence type="ECO:0000256" key="11">
    <source>
        <dbReference type="SAM" id="Phobius"/>
    </source>
</evidence>
<dbReference type="PROSITE" id="PS50262">
    <property type="entry name" value="G_PROTEIN_RECEP_F1_2"/>
    <property type="match status" value="1"/>
</dbReference>
<keyword evidence="7 10" id="KW-0675">Receptor</keyword>
<keyword evidence="4 11" id="KW-1133">Transmembrane helix</keyword>
<feature type="transmembrane region" description="Helical" evidence="11">
    <location>
        <begin position="34"/>
        <end position="54"/>
    </location>
</feature>
<evidence type="ECO:0000256" key="1">
    <source>
        <dbReference type="ARBA" id="ARBA00004651"/>
    </source>
</evidence>
<dbReference type="EMBL" id="CALNXI010001686">
    <property type="protein sequence ID" value="CAH3174952.1"/>
    <property type="molecule type" value="Genomic_DNA"/>
</dbReference>
<evidence type="ECO:0000256" key="2">
    <source>
        <dbReference type="ARBA" id="ARBA00022475"/>
    </source>
</evidence>
<protein>
    <recommendedName>
        <fullName evidence="12">G-protein coupled receptors family 1 profile domain-containing protein</fullName>
    </recommendedName>
</protein>
<dbReference type="SUPFAM" id="SSF81321">
    <property type="entry name" value="Family A G protein-coupled receptor-like"/>
    <property type="match status" value="1"/>
</dbReference>
<dbReference type="Pfam" id="PF00001">
    <property type="entry name" value="7tm_1"/>
    <property type="match status" value="1"/>
</dbReference>
<evidence type="ECO:0000256" key="7">
    <source>
        <dbReference type="ARBA" id="ARBA00023170"/>
    </source>
</evidence>
<keyword evidence="5 10" id="KW-0297">G-protein coupled receptor</keyword>
<feature type="transmembrane region" description="Helical" evidence="11">
    <location>
        <begin position="146"/>
        <end position="169"/>
    </location>
</feature>
<dbReference type="PROSITE" id="PS00237">
    <property type="entry name" value="G_PROTEIN_RECEP_F1_1"/>
    <property type="match status" value="1"/>
</dbReference>
<comment type="caution">
    <text evidence="13">The sequence shown here is derived from an EMBL/GenBank/DDBJ whole genome shotgun (WGS) entry which is preliminary data.</text>
</comment>
<comment type="similarity">
    <text evidence="10">Belongs to the G-protein coupled receptor 1 family.</text>
</comment>
<sequence length="203" mass="22879">MPDFNGTDMKAIAFLTKMVIRKTTSLSNKTLKTLLLSLAASDLGVGLVVQPLHIARLAMEMKHMTENNPNYSKIYKAFLLTANTFGFASFFCVTALSADRFLSVHFNLRYRELVTHRRVVGVVISIWVISAFLSLIRIFISKKIMYLIFAAIEFTCIISAAYFTFKIYVATRSHTGQIRAQQVQRSSQNGEIRISHATSLQIS</sequence>
<feature type="non-terminal residue" evidence="13">
    <location>
        <position position="203"/>
    </location>
</feature>
<dbReference type="PANTHER" id="PTHR24246:SF27">
    <property type="entry name" value="ADENOSINE RECEPTOR, ISOFORM A"/>
    <property type="match status" value="1"/>
</dbReference>
<comment type="subcellular location">
    <subcellularLocation>
        <location evidence="1">Cell membrane</location>
        <topology evidence="1">Multi-pass membrane protein</topology>
    </subcellularLocation>
</comment>
<evidence type="ECO:0000256" key="4">
    <source>
        <dbReference type="ARBA" id="ARBA00022989"/>
    </source>
</evidence>
<gene>
    <name evidence="13" type="ORF">PEVE_00009813</name>
</gene>
<dbReference type="PRINTS" id="PR00237">
    <property type="entry name" value="GPCRRHODOPSN"/>
</dbReference>
<evidence type="ECO:0000259" key="12">
    <source>
        <dbReference type="PROSITE" id="PS50262"/>
    </source>
</evidence>
<accession>A0ABN8RAM5</accession>
<feature type="domain" description="G-protein coupled receptors family 1 profile" evidence="12">
    <location>
        <begin position="12"/>
        <end position="165"/>
    </location>
</feature>
<evidence type="ECO:0000256" key="8">
    <source>
        <dbReference type="ARBA" id="ARBA00023180"/>
    </source>
</evidence>
<feature type="transmembrane region" description="Helical" evidence="11">
    <location>
        <begin position="119"/>
        <end position="140"/>
    </location>
</feature>
<dbReference type="InterPro" id="IPR017452">
    <property type="entry name" value="GPCR_Rhodpsn_7TM"/>
</dbReference>
<evidence type="ECO:0000256" key="3">
    <source>
        <dbReference type="ARBA" id="ARBA00022692"/>
    </source>
</evidence>
<keyword evidence="9 10" id="KW-0807">Transducer</keyword>
<keyword evidence="8" id="KW-0325">Glycoprotein</keyword>
<name>A0ABN8RAM5_9CNID</name>
<reference evidence="13 14" key="1">
    <citation type="submission" date="2022-05" db="EMBL/GenBank/DDBJ databases">
        <authorList>
            <consortium name="Genoscope - CEA"/>
            <person name="William W."/>
        </authorList>
    </citation>
    <scope>NUCLEOTIDE SEQUENCE [LARGE SCALE GENOMIC DNA]</scope>
</reference>
<evidence type="ECO:0000256" key="6">
    <source>
        <dbReference type="ARBA" id="ARBA00023136"/>
    </source>
</evidence>
<keyword evidence="14" id="KW-1185">Reference proteome</keyword>
<proteinExistence type="inferred from homology"/>
<dbReference type="Proteomes" id="UP001159427">
    <property type="component" value="Unassembled WGS sequence"/>
</dbReference>